<dbReference type="SMART" id="SM00283">
    <property type="entry name" value="MA"/>
    <property type="match status" value="1"/>
</dbReference>
<evidence type="ECO:0000256" key="4">
    <source>
        <dbReference type="ARBA" id="ARBA00022692"/>
    </source>
</evidence>
<evidence type="ECO:0000256" key="7">
    <source>
        <dbReference type="ARBA" id="ARBA00029447"/>
    </source>
</evidence>
<dbReference type="Pfam" id="PF00015">
    <property type="entry name" value="MCPsignal"/>
    <property type="match status" value="1"/>
</dbReference>
<organism evidence="13 14">
    <name type="scientific">Pelagibacterium lentulum</name>
    <dbReference type="NCBI Taxonomy" id="2029865"/>
    <lineage>
        <taxon>Bacteria</taxon>
        <taxon>Pseudomonadati</taxon>
        <taxon>Pseudomonadota</taxon>
        <taxon>Alphaproteobacteria</taxon>
        <taxon>Hyphomicrobiales</taxon>
        <taxon>Devosiaceae</taxon>
        <taxon>Pelagibacterium</taxon>
    </lineage>
</organism>
<dbReference type="InterPro" id="IPR033480">
    <property type="entry name" value="sCache_2"/>
</dbReference>
<dbReference type="Gene3D" id="6.10.340.10">
    <property type="match status" value="1"/>
</dbReference>
<evidence type="ECO:0000259" key="11">
    <source>
        <dbReference type="PROSITE" id="PS50111"/>
    </source>
</evidence>
<proteinExistence type="inferred from homology"/>
<dbReference type="PROSITE" id="PS50111">
    <property type="entry name" value="CHEMOTAXIS_TRANSDUC_2"/>
    <property type="match status" value="1"/>
</dbReference>
<feature type="transmembrane region" description="Helical" evidence="10">
    <location>
        <begin position="17"/>
        <end position="36"/>
    </location>
</feature>
<dbReference type="Pfam" id="PF17200">
    <property type="entry name" value="sCache_2"/>
    <property type="match status" value="1"/>
</dbReference>
<evidence type="ECO:0000256" key="2">
    <source>
        <dbReference type="ARBA" id="ARBA00022475"/>
    </source>
</evidence>
<dbReference type="CDD" id="cd06225">
    <property type="entry name" value="HAMP"/>
    <property type="match status" value="1"/>
</dbReference>
<dbReference type="InterPro" id="IPR004089">
    <property type="entry name" value="MCPsignal_dom"/>
</dbReference>
<evidence type="ECO:0000256" key="5">
    <source>
        <dbReference type="ARBA" id="ARBA00022989"/>
    </source>
</evidence>
<evidence type="ECO:0000313" key="14">
    <source>
        <dbReference type="Proteomes" id="UP000596977"/>
    </source>
</evidence>
<keyword evidence="2" id="KW-1003">Cell membrane</keyword>
<reference evidence="13 14" key="1">
    <citation type="journal article" date="2014" name="Int. J. Syst. Evol. Microbiol.">
        <title>Complete genome sequence of Corynebacterium casei LMG S-19264T (=DSM 44701T), isolated from a smear-ripened cheese.</title>
        <authorList>
            <consortium name="US DOE Joint Genome Institute (JGI-PGF)"/>
            <person name="Walter F."/>
            <person name="Albersmeier A."/>
            <person name="Kalinowski J."/>
            <person name="Ruckert C."/>
        </authorList>
    </citation>
    <scope>NUCLEOTIDE SEQUENCE [LARGE SCALE GENOMIC DNA]</scope>
    <source>
        <strain evidence="13 14">CGMCC 1.15896</strain>
    </source>
</reference>
<protein>
    <recommendedName>
        <fullName evidence="15">Methyl-accepting chemotaxis sensory transducer with Cache sensor</fullName>
    </recommendedName>
</protein>
<dbReference type="PANTHER" id="PTHR43531:SF11">
    <property type="entry name" value="METHYL-ACCEPTING CHEMOTAXIS PROTEIN 3"/>
    <property type="match status" value="1"/>
</dbReference>
<keyword evidence="14" id="KW-1185">Reference proteome</keyword>
<feature type="domain" description="HAMP" evidence="12">
    <location>
        <begin position="295"/>
        <end position="341"/>
    </location>
</feature>
<dbReference type="Gene3D" id="3.30.450.20">
    <property type="entry name" value="PAS domain"/>
    <property type="match status" value="1"/>
</dbReference>
<evidence type="ECO:0000313" key="13">
    <source>
        <dbReference type="EMBL" id="GGA56940.1"/>
    </source>
</evidence>
<comment type="caution">
    <text evidence="13">The sequence shown here is derived from an EMBL/GenBank/DDBJ whole genome shotgun (WGS) entry which is preliminary data.</text>
</comment>
<feature type="region of interest" description="Disordered" evidence="9">
    <location>
        <begin position="639"/>
        <end position="665"/>
    </location>
</feature>
<evidence type="ECO:0000256" key="6">
    <source>
        <dbReference type="ARBA" id="ARBA00023136"/>
    </source>
</evidence>
<keyword evidence="3" id="KW-0145">Chemotaxis</keyword>
<dbReference type="Proteomes" id="UP000596977">
    <property type="component" value="Unassembled WGS sequence"/>
</dbReference>
<dbReference type="EMBL" id="BMKB01000004">
    <property type="protein sequence ID" value="GGA56940.1"/>
    <property type="molecule type" value="Genomic_DNA"/>
</dbReference>
<comment type="subcellular location">
    <subcellularLocation>
        <location evidence="1">Cell membrane</location>
        <topology evidence="1">Multi-pass membrane protein</topology>
    </subcellularLocation>
</comment>
<dbReference type="PROSITE" id="PS50885">
    <property type="entry name" value="HAMP"/>
    <property type="match status" value="2"/>
</dbReference>
<dbReference type="Pfam" id="PF00672">
    <property type="entry name" value="HAMP"/>
    <property type="match status" value="1"/>
</dbReference>
<dbReference type="SUPFAM" id="SSF58104">
    <property type="entry name" value="Methyl-accepting chemotaxis protein (MCP) signaling domain"/>
    <property type="match status" value="1"/>
</dbReference>
<evidence type="ECO:0000256" key="1">
    <source>
        <dbReference type="ARBA" id="ARBA00004651"/>
    </source>
</evidence>
<dbReference type="SUPFAM" id="SSF158472">
    <property type="entry name" value="HAMP domain-like"/>
    <property type="match status" value="1"/>
</dbReference>
<dbReference type="GO" id="GO:0005886">
    <property type="term" value="C:plasma membrane"/>
    <property type="evidence" value="ECO:0007669"/>
    <property type="project" value="UniProtKB-SubCell"/>
</dbReference>
<keyword evidence="8" id="KW-0807">Transducer</keyword>
<dbReference type="GO" id="GO:0007165">
    <property type="term" value="P:signal transduction"/>
    <property type="evidence" value="ECO:0007669"/>
    <property type="project" value="UniProtKB-KW"/>
</dbReference>
<dbReference type="GO" id="GO:0006935">
    <property type="term" value="P:chemotaxis"/>
    <property type="evidence" value="ECO:0007669"/>
    <property type="project" value="UniProtKB-KW"/>
</dbReference>
<feature type="domain" description="HAMP" evidence="12">
    <location>
        <begin position="217"/>
        <end position="270"/>
    </location>
</feature>
<keyword evidence="5 10" id="KW-1133">Transmembrane helix</keyword>
<dbReference type="Gene3D" id="1.10.287.950">
    <property type="entry name" value="Methyl-accepting chemotaxis protein"/>
    <property type="match status" value="1"/>
</dbReference>
<feature type="transmembrane region" description="Helical" evidence="10">
    <location>
        <begin position="198"/>
        <end position="216"/>
    </location>
</feature>
<evidence type="ECO:0000256" key="10">
    <source>
        <dbReference type="SAM" id="Phobius"/>
    </source>
</evidence>
<comment type="similarity">
    <text evidence="7">Belongs to the methyl-accepting chemotaxis (MCP) protein family.</text>
</comment>
<dbReference type="CDD" id="cd11386">
    <property type="entry name" value="MCP_signal"/>
    <property type="match status" value="1"/>
</dbReference>
<evidence type="ECO:0000256" key="9">
    <source>
        <dbReference type="SAM" id="MobiDB-lite"/>
    </source>
</evidence>
<dbReference type="SMART" id="SM01049">
    <property type="entry name" value="Cache_2"/>
    <property type="match status" value="1"/>
</dbReference>
<dbReference type="PANTHER" id="PTHR43531">
    <property type="entry name" value="PROTEIN ICFG"/>
    <property type="match status" value="1"/>
</dbReference>
<evidence type="ECO:0000259" key="12">
    <source>
        <dbReference type="PROSITE" id="PS50885"/>
    </source>
</evidence>
<gene>
    <name evidence="13" type="ORF">GCM10011499_28940</name>
</gene>
<dbReference type="InterPro" id="IPR051310">
    <property type="entry name" value="MCP_chemotaxis"/>
</dbReference>
<dbReference type="Pfam" id="PF18947">
    <property type="entry name" value="HAMP_2"/>
    <property type="match status" value="1"/>
</dbReference>
<keyword evidence="4 10" id="KW-0812">Transmembrane</keyword>
<evidence type="ECO:0000256" key="3">
    <source>
        <dbReference type="ARBA" id="ARBA00022500"/>
    </source>
</evidence>
<dbReference type="InterPro" id="IPR003660">
    <property type="entry name" value="HAMP_dom"/>
</dbReference>
<evidence type="ECO:0008006" key="15">
    <source>
        <dbReference type="Google" id="ProtNLM"/>
    </source>
</evidence>
<dbReference type="SMART" id="SM00304">
    <property type="entry name" value="HAMP"/>
    <property type="match status" value="2"/>
</dbReference>
<dbReference type="FunFam" id="1.10.287.950:FF:000001">
    <property type="entry name" value="Methyl-accepting chemotaxis sensory transducer"/>
    <property type="match status" value="1"/>
</dbReference>
<sequence length="684" mass="73042">MGIFGVVAMHLNISGRIYLLVALSFLAIGVLAFLSVRDVTNTRTDMRQTELVSIVQSAQALAAAQYERAQAGEVTEAQAQAEALDRIRDIRYRGNEYLFVFEESGLMLMHPINAAMEGGDHSGLQDSNGKYFFAEMIETANAQGGGFVSYMWPRVPNTPDIPKESYVELYEPWGWILGTGVYVDDLAAENFNSAMVQLAIVAVILLVTAGTAVLIARTITRPISKLTTTMDTLSKGDYSHEVEGTARKDEIGLMARAVAIFRENGLKVAQMTEAEAVRVIEEQKARAQMMSELQDAFGNVVDAAVDGDFTKRVETEFPDAELNALASGINNLVEVVDRSIDETGTVLAALAQTDLTKRVSGEYKGALAKLKTDTNAVAENLSGVVTQLRQTSRALKVATGEILAGTNDLSERTTKQAAAIEETSAAMDQLTTTVNENAQKAENAFSGSETAAKLANEGGTVMADATTAMERITTSSSKISNIIGMIDDIAFQTNLLALNASVEAARAGEAGKGFAVVAVEVRRLAQSAAEASSEVKALIEQSANEVDGGSKLVANAAQKLAAILQSVEENSALMKDISRANREQTSAINEVSTAIRQMDEMTQHNAALVEETNAAIEQTEAQASELDRIVDVFKVSGASEAEPVRQPAPANSSKPSAPAKTRTAASAYLSQGNAALKAEEWDEF</sequence>
<feature type="compositionally biased region" description="Low complexity" evidence="9">
    <location>
        <begin position="647"/>
        <end position="660"/>
    </location>
</feature>
<feature type="domain" description="Methyl-accepting transducer" evidence="11">
    <location>
        <begin position="391"/>
        <end position="620"/>
    </location>
</feature>
<dbReference type="AlphaFoldDB" id="A0A916RGM5"/>
<keyword evidence="6 10" id="KW-0472">Membrane</keyword>
<accession>A0A916RGM5</accession>
<name>A0A916RGM5_9HYPH</name>
<evidence type="ECO:0000256" key="8">
    <source>
        <dbReference type="PROSITE-ProRule" id="PRU00284"/>
    </source>
</evidence>